<dbReference type="InterPro" id="IPR036188">
    <property type="entry name" value="FAD/NAD-bd_sf"/>
</dbReference>
<dbReference type="GO" id="GO:0004791">
    <property type="term" value="F:thioredoxin-disulfide reductase (NADPH) activity"/>
    <property type="evidence" value="ECO:0007669"/>
    <property type="project" value="UniProtKB-UniRule"/>
</dbReference>
<evidence type="ECO:0000256" key="3">
    <source>
        <dbReference type="RuleBase" id="RU003880"/>
    </source>
</evidence>
<dbReference type="EMBL" id="FNIN01000002">
    <property type="protein sequence ID" value="SDN48082.1"/>
    <property type="molecule type" value="Genomic_DNA"/>
</dbReference>
<keyword evidence="3" id="KW-0274">FAD</keyword>
<proteinExistence type="inferred from homology"/>
<comment type="subunit">
    <text evidence="3">Homodimer.</text>
</comment>
<accession>A0A1H0BR56</accession>
<organism evidence="5 6">
    <name type="scientific">Desulfonauticus submarinus</name>
    <dbReference type="NCBI Taxonomy" id="206665"/>
    <lineage>
        <taxon>Bacteria</taxon>
        <taxon>Pseudomonadati</taxon>
        <taxon>Thermodesulfobacteriota</taxon>
        <taxon>Desulfovibrionia</taxon>
        <taxon>Desulfovibrionales</taxon>
        <taxon>Desulfonauticaceae</taxon>
        <taxon>Desulfonauticus</taxon>
    </lineage>
</organism>
<evidence type="ECO:0000256" key="2">
    <source>
        <dbReference type="ARBA" id="ARBA00023002"/>
    </source>
</evidence>
<evidence type="ECO:0000313" key="6">
    <source>
        <dbReference type="Proteomes" id="UP000199602"/>
    </source>
</evidence>
<dbReference type="InterPro" id="IPR005982">
    <property type="entry name" value="Thioredox_Rdtase"/>
</dbReference>
<dbReference type="GO" id="GO:0005737">
    <property type="term" value="C:cytoplasm"/>
    <property type="evidence" value="ECO:0007669"/>
    <property type="project" value="InterPro"/>
</dbReference>
<dbReference type="Gene3D" id="3.50.50.60">
    <property type="entry name" value="FAD/NAD(P)-binding domain"/>
    <property type="match status" value="2"/>
</dbReference>
<dbReference type="AlphaFoldDB" id="A0A1H0BR56"/>
<dbReference type="OrthoDB" id="9806179at2"/>
<keyword evidence="3" id="KW-0676">Redox-active center</keyword>
<keyword evidence="2 3" id="KW-0560">Oxidoreductase</keyword>
<dbReference type="PRINTS" id="PR00368">
    <property type="entry name" value="FADPNR"/>
</dbReference>
<reference evidence="5 6" key="1">
    <citation type="submission" date="2016-10" db="EMBL/GenBank/DDBJ databases">
        <authorList>
            <person name="de Groot N.N."/>
        </authorList>
    </citation>
    <scope>NUCLEOTIDE SEQUENCE [LARGE SCALE GENOMIC DNA]</scope>
    <source>
        <strain evidence="5 6">DSM 15269</strain>
    </source>
</reference>
<dbReference type="InterPro" id="IPR050097">
    <property type="entry name" value="Ferredoxin-NADP_redctase_2"/>
</dbReference>
<evidence type="ECO:0000259" key="4">
    <source>
        <dbReference type="Pfam" id="PF07992"/>
    </source>
</evidence>
<keyword evidence="6" id="KW-1185">Reference proteome</keyword>
<dbReference type="SUPFAM" id="SSF51905">
    <property type="entry name" value="FAD/NAD(P)-binding domain"/>
    <property type="match status" value="1"/>
</dbReference>
<dbReference type="Proteomes" id="UP000199602">
    <property type="component" value="Unassembled WGS sequence"/>
</dbReference>
<sequence>MKEFEVAVIGGGPAGLTAALYLLRARRKIVLIEKLSPGGQVLLTEKIENYPGFPNGIAGFELADAFAKQVDLYNPEKIFGEVKSLKIGDNFHTVELEEEEIKAKAIVIASGARWRKLGVPGEQEFAGKGVSYCAVCDGNFFRDQVVACIGGGDTALEESLYLSKIVKKIYLIHRRDKFRGTKIYQEKVLANPKIEVLWDTVVTEFKGEKELQAVGLKNVKTGENKVLNVNGAFVFIGVEPNTDFLPSEIKKDERGFVFTDSEMRTNIPGIFAAGDIRAKLCRQVSTAVGDGACAGFNASSYLEQLNDE</sequence>
<protein>
    <recommendedName>
        <fullName evidence="3">Thioredoxin reductase</fullName>
        <ecNumber evidence="3">1.8.1.9</ecNumber>
    </recommendedName>
</protein>
<dbReference type="NCBIfam" id="TIGR01292">
    <property type="entry name" value="TRX_reduct"/>
    <property type="match status" value="1"/>
</dbReference>
<dbReference type="Pfam" id="PF07992">
    <property type="entry name" value="Pyr_redox_2"/>
    <property type="match status" value="1"/>
</dbReference>
<dbReference type="InterPro" id="IPR023753">
    <property type="entry name" value="FAD/NAD-binding_dom"/>
</dbReference>
<keyword evidence="1 3" id="KW-0285">Flavoprotein</keyword>
<dbReference type="GO" id="GO:0019430">
    <property type="term" value="P:removal of superoxide radicals"/>
    <property type="evidence" value="ECO:0007669"/>
    <property type="project" value="UniProtKB-UniRule"/>
</dbReference>
<name>A0A1H0BR56_9BACT</name>
<dbReference type="PANTHER" id="PTHR48105">
    <property type="entry name" value="THIOREDOXIN REDUCTASE 1-RELATED-RELATED"/>
    <property type="match status" value="1"/>
</dbReference>
<evidence type="ECO:0000256" key="1">
    <source>
        <dbReference type="ARBA" id="ARBA00022630"/>
    </source>
</evidence>
<gene>
    <name evidence="5" type="ORF">SAMN04488516_102261</name>
</gene>
<comment type="similarity">
    <text evidence="3">Belongs to the class-II pyridine nucleotide-disulfide oxidoreductase family.</text>
</comment>
<dbReference type="STRING" id="206665.SAMN04488516_102261"/>
<dbReference type="EC" id="1.8.1.9" evidence="3"/>
<evidence type="ECO:0000313" key="5">
    <source>
        <dbReference type="EMBL" id="SDN48082.1"/>
    </source>
</evidence>
<dbReference type="RefSeq" id="WP_092063584.1">
    <property type="nucleotide sequence ID" value="NZ_FNIN01000002.1"/>
</dbReference>
<comment type="cofactor">
    <cofactor evidence="3">
        <name>FAD</name>
        <dbReference type="ChEBI" id="CHEBI:57692"/>
    </cofactor>
</comment>
<feature type="domain" description="FAD/NAD(P)-binding" evidence="4">
    <location>
        <begin position="5"/>
        <end position="291"/>
    </location>
</feature>
<dbReference type="PRINTS" id="PR00469">
    <property type="entry name" value="PNDRDTASEII"/>
</dbReference>
<comment type="catalytic activity">
    <reaction evidence="3">
        <text>[thioredoxin]-dithiol + NADP(+) = [thioredoxin]-disulfide + NADPH + H(+)</text>
        <dbReference type="Rhea" id="RHEA:20345"/>
        <dbReference type="Rhea" id="RHEA-COMP:10698"/>
        <dbReference type="Rhea" id="RHEA-COMP:10700"/>
        <dbReference type="ChEBI" id="CHEBI:15378"/>
        <dbReference type="ChEBI" id="CHEBI:29950"/>
        <dbReference type="ChEBI" id="CHEBI:50058"/>
        <dbReference type="ChEBI" id="CHEBI:57783"/>
        <dbReference type="ChEBI" id="CHEBI:58349"/>
        <dbReference type="EC" id="1.8.1.9"/>
    </reaction>
</comment>